<organism evidence="1 2">
    <name type="scientific">Didymella glomerata</name>
    <dbReference type="NCBI Taxonomy" id="749621"/>
    <lineage>
        <taxon>Eukaryota</taxon>
        <taxon>Fungi</taxon>
        <taxon>Dikarya</taxon>
        <taxon>Ascomycota</taxon>
        <taxon>Pezizomycotina</taxon>
        <taxon>Dothideomycetes</taxon>
        <taxon>Pleosporomycetidae</taxon>
        <taxon>Pleosporales</taxon>
        <taxon>Pleosporineae</taxon>
        <taxon>Didymellaceae</taxon>
        <taxon>Didymella</taxon>
    </lineage>
</organism>
<dbReference type="OrthoDB" id="2963168at2759"/>
<proteinExistence type="predicted"/>
<dbReference type="AlphaFoldDB" id="A0A9W8X680"/>
<reference evidence="1" key="1">
    <citation type="submission" date="2022-10" db="EMBL/GenBank/DDBJ databases">
        <title>Tapping the CABI collections for fungal endophytes: first genome assemblies for Collariella, Neodidymelliopsis, Ascochyta clinopodiicola, Didymella pomorum, Didymosphaeria variabile, Neocosmospora piperis and Neocucurbitaria cava.</title>
        <authorList>
            <person name="Hill R."/>
        </authorList>
    </citation>
    <scope>NUCLEOTIDE SEQUENCE</scope>
    <source>
        <strain evidence="1">IMI 360193</strain>
    </source>
</reference>
<dbReference type="CDD" id="cd10170">
    <property type="entry name" value="ASKHA_NBD_HSP70"/>
    <property type="match status" value="1"/>
</dbReference>
<gene>
    <name evidence="1" type="ORF">N0V87_001366</name>
</gene>
<keyword evidence="2" id="KW-1185">Reference proteome</keyword>
<protein>
    <submittedName>
        <fullName evidence="1">Uncharacterized protein</fullName>
    </submittedName>
</protein>
<evidence type="ECO:0000313" key="1">
    <source>
        <dbReference type="EMBL" id="KAJ4342040.1"/>
    </source>
</evidence>
<dbReference type="Gene3D" id="3.30.420.40">
    <property type="match status" value="2"/>
</dbReference>
<dbReference type="PANTHER" id="PTHR42749">
    <property type="entry name" value="CELL SHAPE-DETERMINING PROTEIN MREB"/>
    <property type="match status" value="1"/>
</dbReference>
<dbReference type="EMBL" id="JAPEUV010000008">
    <property type="protein sequence ID" value="KAJ4342040.1"/>
    <property type="molecule type" value="Genomic_DNA"/>
</dbReference>
<dbReference type="Gene3D" id="3.90.640.10">
    <property type="entry name" value="Actin, Chain A, domain 4"/>
    <property type="match status" value="1"/>
</dbReference>
<dbReference type="PANTHER" id="PTHR42749:SF8">
    <property type="entry name" value="HSP70 FAMILY PROTEIN (AFU_ORTHOLOGUE AFUA_3G13740)"/>
    <property type="match status" value="1"/>
</dbReference>
<comment type="caution">
    <text evidence="1">The sequence shown here is derived from an EMBL/GenBank/DDBJ whole genome shotgun (WGS) entry which is preliminary data.</text>
</comment>
<dbReference type="InterPro" id="IPR043129">
    <property type="entry name" value="ATPase_NBD"/>
</dbReference>
<dbReference type="Proteomes" id="UP001140562">
    <property type="component" value="Unassembled WGS sequence"/>
</dbReference>
<name>A0A9W8X680_9PLEO</name>
<sequence>MTKSRSGVDIRKIYDDADRVTMMKLLLDNTEYAQASKERLQETLESIKTKGHIDECEDVFLHFFREIFRASKTRLGPDFGDSSSVEVTFCVPEVKFGTNGESPCNIFVVHEAEAQAMQALTETLNELERGETFVLVDCGGGTTDIGIYRIALTEPLRLGSEVHEAMGDLNDKFRSLVKGILRKELYLENGEDTIDTIVAAEAMFKFENDIKRSFQYDDTEATYPIRIRGLRESRSEDRIRDNYLPSVESKLTCYSQDVWNIFRPSVRKIGTMMEDAVVNAKNAGYAVSKVVVVGGFGDSPCLQSYLLQQKDRIVRNLGQPLKLRFSPRNMSATGVATGAILRAINKANGPSRIPCQSIGILRHIPCDQPEDYPAEVLSQPSKWSAAEQKPYVMNTIHWVVKKVSLFVSIICQSADFLQNDEMLESVHTVRFLSEHVFQANDREWVVEEQLWASETCTLDFYKLDHEHNAGKTTEIGAVEFDITTLRQRIRTANRRDRETIDKAVILVEMTVIDRNLEFTARWPPTPEGEIIQGSRRFFSVASAFTPGTQ</sequence>
<evidence type="ECO:0000313" key="2">
    <source>
        <dbReference type="Proteomes" id="UP001140562"/>
    </source>
</evidence>
<accession>A0A9W8X680</accession>
<dbReference type="SUPFAM" id="SSF53067">
    <property type="entry name" value="Actin-like ATPase domain"/>
    <property type="match status" value="1"/>
</dbReference>